<evidence type="ECO:0000256" key="6">
    <source>
        <dbReference type="ARBA" id="ARBA00022737"/>
    </source>
</evidence>
<proteinExistence type="inferred from homology"/>
<dbReference type="InterPro" id="IPR019734">
    <property type="entry name" value="TPR_rpt"/>
</dbReference>
<reference evidence="10 11" key="1">
    <citation type="submission" date="2017-08" db="EMBL/GenBank/DDBJ databases">
        <title>Genomes of Fischerella (Mastigocladus) sp. strains.</title>
        <authorList>
            <person name="Miller S.R."/>
        </authorList>
    </citation>
    <scope>NUCLEOTIDE SEQUENCE [LARGE SCALE GENOMIC DNA]</scope>
    <source>
        <strain evidence="10 11">CCMEE 5323</strain>
    </source>
</reference>
<dbReference type="SUPFAM" id="SSF48452">
    <property type="entry name" value="TPR-like"/>
    <property type="match status" value="2"/>
</dbReference>
<dbReference type="Pfam" id="PF13432">
    <property type="entry name" value="TPR_16"/>
    <property type="match status" value="1"/>
</dbReference>
<keyword evidence="5 10" id="KW-0808">Transferase</keyword>
<dbReference type="GO" id="GO:0006396">
    <property type="term" value="P:RNA processing"/>
    <property type="evidence" value="ECO:0007669"/>
    <property type="project" value="InterPro"/>
</dbReference>
<keyword evidence="11" id="KW-1185">Reference proteome</keyword>
<dbReference type="EC" id="2.4.1.255" evidence="3"/>
<dbReference type="Proteomes" id="UP000235036">
    <property type="component" value="Unassembled WGS sequence"/>
</dbReference>
<dbReference type="GO" id="GO:0097363">
    <property type="term" value="F:protein O-acetylglucosaminyltransferase activity"/>
    <property type="evidence" value="ECO:0007669"/>
    <property type="project" value="UniProtKB-EC"/>
</dbReference>
<dbReference type="GO" id="GO:0006493">
    <property type="term" value="P:protein O-linked glycosylation"/>
    <property type="evidence" value="ECO:0007669"/>
    <property type="project" value="TreeGrafter"/>
</dbReference>
<keyword evidence="4" id="KW-0328">Glycosyltransferase</keyword>
<evidence type="ECO:0000256" key="2">
    <source>
        <dbReference type="ARBA" id="ARBA00005386"/>
    </source>
</evidence>
<dbReference type="SMART" id="SM00028">
    <property type="entry name" value="TPR"/>
    <property type="match status" value="7"/>
</dbReference>
<keyword evidence="7 8" id="KW-0802">TPR repeat</keyword>
<sequence length="1013" mass="116879">MDSQKFITHLPKLYYNWGKDSVSVKSHQFQQLIEQAKGTTTVNIMQLLNFAVECMDNKEIYCEVGCCQGTNLIAALHNHLQKMAYAIDDFSQYNNSDEIIEKINYNLSVFGLDEQVVICNQDFEDFFYELREFETENKIGIYFSSATNDYREQILGLLLVKPFLANQALIIVGNSNNSGVQQANWDFIAGHPQCQMLLDLPTPEENHNTFWNGIQVLSWDIDREYNYDFSLIKERQNKVFIQELHNWQLEFENQKKEFNNLKREAIALHNYGCFEEAENKYKQLLEWNHNQADIWLNLGSLYYTTNRYQQALNSLLKSIELQPSQAVHYYTMGVVLEKIGAISHAIEAYQHAIALEPEAIDPYNNLGNILLGQGKVDEAESIYRQAIAANPKHFGAYLNLGNVLMERQQIDEAVAIYEQALHLKPRNSDILYNLAVALEAKKDPAEAARYYGYAYYRQGEYQEAINQYQQFLKYKTGDEFFYIALAECYQGLNQAQEALQTYQQGLQLYPKSPEIFLSLALALQEFGRTEEAIAVVNEASKILPNILTFKLEKQRILPILYDHPAEIYNYRQRFTQGLEELIQQTSLDTPEARKSALKGIGIKTNFYLQYQCKNDIDLQKKYGQFVHKVMAANYPEWVSTVPMPSLEKGEKIRVGYASYYLRSHNGARWALGWIKNHNRQDIEIYCYHTSPIVDKITQQFQLSSDFFHHIPEDLEAVCHQIIADKLHILIFPDIGMAPLTTQIAGLRLAPVQCTAWGHPVTSGLPTIDYYLSSDLMEPANAQEHYSEQLIRLPNLGFCYPKPVIPQPSKTRSDYQLRDDAVVYLSCQSLFKYLPQYDYIFAAIAEKLPQAQFAFLAHTSIHITEKFRQRLQKAFAKYGLNSEEYCVIVPRQKTSGYLNLNLVSDVFLDTFDWNGGNSTLEAIACNLPIVTCPGEFMRGRHSCAILEMLGVTNTIAQNETEYIELAVKLGLDRELRNSIVERMMQRHSYLYNDKTCVEALDNFFRYVVKEKSER</sequence>
<organism evidence="10 11">
    <name type="scientific">Fischerella muscicola CCMEE 5323</name>
    <dbReference type="NCBI Taxonomy" id="2019572"/>
    <lineage>
        <taxon>Bacteria</taxon>
        <taxon>Bacillati</taxon>
        <taxon>Cyanobacteriota</taxon>
        <taxon>Cyanophyceae</taxon>
        <taxon>Nostocales</taxon>
        <taxon>Hapalosiphonaceae</taxon>
        <taxon>Fischerella</taxon>
    </lineage>
</organism>
<dbReference type="Pfam" id="PF13181">
    <property type="entry name" value="TPR_8"/>
    <property type="match status" value="1"/>
</dbReference>
<dbReference type="PANTHER" id="PTHR44998:SF1">
    <property type="entry name" value="UDP-N-ACETYLGLUCOSAMINE--PEPTIDE N-ACETYLGLUCOSAMINYLTRANSFERASE 110 KDA SUBUNIT"/>
    <property type="match status" value="1"/>
</dbReference>
<gene>
    <name evidence="10" type="ORF">CEN44_13745</name>
</gene>
<feature type="repeat" description="TPR" evidence="8">
    <location>
        <begin position="360"/>
        <end position="393"/>
    </location>
</feature>
<evidence type="ECO:0000256" key="5">
    <source>
        <dbReference type="ARBA" id="ARBA00022679"/>
    </source>
</evidence>
<feature type="repeat" description="TPR" evidence="8">
    <location>
        <begin position="292"/>
        <end position="325"/>
    </location>
</feature>
<dbReference type="RefSeq" id="WP_102205292.1">
    <property type="nucleotide sequence ID" value="NZ_CAWNVR010000400.1"/>
</dbReference>
<dbReference type="Pfam" id="PF13844">
    <property type="entry name" value="Glyco_transf_41"/>
    <property type="match status" value="2"/>
</dbReference>
<dbReference type="AlphaFoldDB" id="A0A2N6K2B4"/>
<dbReference type="SUPFAM" id="SSF53756">
    <property type="entry name" value="UDP-Glycosyltransferase/glycogen phosphorylase"/>
    <property type="match status" value="1"/>
</dbReference>
<dbReference type="Pfam" id="PF13174">
    <property type="entry name" value="TPR_6"/>
    <property type="match status" value="1"/>
</dbReference>
<dbReference type="InterPro" id="IPR003107">
    <property type="entry name" value="HAT"/>
</dbReference>
<evidence type="ECO:0000313" key="10">
    <source>
        <dbReference type="EMBL" id="PLZ89141.1"/>
    </source>
</evidence>
<dbReference type="SUPFAM" id="SSF53335">
    <property type="entry name" value="S-adenosyl-L-methionine-dependent methyltransferases"/>
    <property type="match status" value="1"/>
</dbReference>
<keyword evidence="6" id="KW-0677">Repeat</keyword>
<name>A0A2N6K2B4_FISMU</name>
<dbReference type="Gene3D" id="1.25.40.10">
    <property type="entry name" value="Tetratricopeptide repeat domain"/>
    <property type="match status" value="3"/>
</dbReference>
<feature type="domain" description="O-GlcNAc transferase C-terminal" evidence="9">
    <location>
        <begin position="809"/>
        <end position="995"/>
    </location>
</feature>
<dbReference type="Pfam" id="PF14559">
    <property type="entry name" value="TPR_19"/>
    <property type="match status" value="1"/>
</dbReference>
<comment type="similarity">
    <text evidence="2">Belongs to the glycosyltransferase 41 family. O-GlcNAc transferase subfamily.</text>
</comment>
<dbReference type="Gene3D" id="3.40.50.2000">
    <property type="entry name" value="Glycogen Phosphorylase B"/>
    <property type="match status" value="1"/>
</dbReference>
<evidence type="ECO:0000259" key="9">
    <source>
        <dbReference type="Pfam" id="PF13844"/>
    </source>
</evidence>
<dbReference type="InterPro" id="IPR029063">
    <property type="entry name" value="SAM-dependent_MTases_sf"/>
</dbReference>
<evidence type="ECO:0000256" key="8">
    <source>
        <dbReference type="PROSITE-ProRule" id="PRU00339"/>
    </source>
</evidence>
<feature type="domain" description="O-GlcNAc transferase C-terminal" evidence="9">
    <location>
        <begin position="646"/>
        <end position="795"/>
    </location>
</feature>
<dbReference type="InterPro" id="IPR011990">
    <property type="entry name" value="TPR-like_helical_dom_sf"/>
</dbReference>
<dbReference type="InterPro" id="IPR029489">
    <property type="entry name" value="OGT/SEC/SPY_C"/>
</dbReference>
<comment type="pathway">
    <text evidence="1">Protein modification; protein glycosylation.</text>
</comment>
<evidence type="ECO:0000313" key="11">
    <source>
        <dbReference type="Proteomes" id="UP000235036"/>
    </source>
</evidence>
<feature type="repeat" description="TPR" evidence="8">
    <location>
        <begin position="479"/>
        <end position="512"/>
    </location>
</feature>
<dbReference type="EMBL" id="NRQW01000300">
    <property type="protein sequence ID" value="PLZ89141.1"/>
    <property type="molecule type" value="Genomic_DNA"/>
</dbReference>
<dbReference type="PROSITE" id="PS50293">
    <property type="entry name" value="TPR_REGION"/>
    <property type="match status" value="3"/>
</dbReference>
<evidence type="ECO:0000256" key="1">
    <source>
        <dbReference type="ARBA" id="ARBA00004922"/>
    </source>
</evidence>
<feature type="repeat" description="TPR" evidence="8">
    <location>
        <begin position="394"/>
        <end position="427"/>
    </location>
</feature>
<comment type="caution">
    <text evidence="10">The sequence shown here is derived from an EMBL/GenBank/DDBJ whole genome shotgun (WGS) entry which is preliminary data.</text>
</comment>
<feature type="repeat" description="TPR" evidence="8">
    <location>
        <begin position="445"/>
        <end position="478"/>
    </location>
</feature>
<evidence type="ECO:0000256" key="4">
    <source>
        <dbReference type="ARBA" id="ARBA00022676"/>
    </source>
</evidence>
<evidence type="ECO:0000256" key="3">
    <source>
        <dbReference type="ARBA" id="ARBA00011970"/>
    </source>
</evidence>
<dbReference type="PROSITE" id="PS50005">
    <property type="entry name" value="TPR"/>
    <property type="match status" value="6"/>
</dbReference>
<protein>
    <recommendedName>
        <fullName evidence="3">protein O-GlcNAc transferase</fullName>
        <ecNumber evidence="3">2.4.1.255</ecNumber>
    </recommendedName>
</protein>
<dbReference type="PANTHER" id="PTHR44998">
    <property type="match status" value="1"/>
</dbReference>
<evidence type="ECO:0000256" key="7">
    <source>
        <dbReference type="ARBA" id="ARBA00022803"/>
    </source>
</evidence>
<feature type="repeat" description="TPR" evidence="8">
    <location>
        <begin position="326"/>
        <end position="359"/>
    </location>
</feature>
<dbReference type="Gene3D" id="3.40.50.11380">
    <property type="match status" value="1"/>
</dbReference>
<accession>A0A2N6K2B4</accession>
<dbReference type="SMART" id="SM00386">
    <property type="entry name" value="HAT"/>
    <property type="match status" value="4"/>
</dbReference>